<evidence type="ECO:0000256" key="4">
    <source>
        <dbReference type="ARBA" id="ARBA00022840"/>
    </source>
</evidence>
<comment type="catalytic activity">
    <reaction evidence="8">
        <text>ATP + H2O = ADP + phosphate + H(+)</text>
        <dbReference type="Rhea" id="RHEA:13065"/>
        <dbReference type="ChEBI" id="CHEBI:15377"/>
        <dbReference type="ChEBI" id="CHEBI:15378"/>
        <dbReference type="ChEBI" id="CHEBI:30616"/>
        <dbReference type="ChEBI" id="CHEBI:43474"/>
        <dbReference type="ChEBI" id="CHEBI:456216"/>
        <dbReference type="EC" id="5.6.2.4"/>
    </reaction>
</comment>
<feature type="region of interest" description="Disordered" evidence="9">
    <location>
        <begin position="506"/>
        <end position="557"/>
    </location>
</feature>
<dbReference type="GO" id="GO:0005829">
    <property type="term" value="C:cytosol"/>
    <property type="evidence" value="ECO:0007669"/>
    <property type="project" value="TreeGrafter"/>
</dbReference>
<dbReference type="InterPro" id="IPR014017">
    <property type="entry name" value="DNA_helicase_UvrD-like_C"/>
</dbReference>
<evidence type="ECO:0000256" key="7">
    <source>
        <dbReference type="ARBA" id="ARBA00034808"/>
    </source>
</evidence>
<evidence type="ECO:0000256" key="8">
    <source>
        <dbReference type="ARBA" id="ARBA00048988"/>
    </source>
</evidence>
<dbReference type="EMBL" id="PRLP01000111">
    <property type="protein sequence ID" value="PPC75056.1"/>
    <property type="molecule type" value="Genomic_DNA"/>
</dbReference>
<dbReference type="GO" id="GO:0003677">
    <property type="term" value="F:DNA binding"/>
    <property type="evidence" value="ECO:0007669"/>
    <property type="project" value="InterPro"/>
</dbReference>
<keyword evidence="5" id="KW-0413">Isomerase</keyword>
<dbReference type="Proteomes" id="UP000238196">
    <property type="component" value="Unassembled WGS sequence"/>
</dbReference>
<evidence type="ECO:0000313" key="12">
    <source>
        <dbReference type="EMBL" id="PPC75056.1"/>
    </source>
</evidence>
<evidence type="ECO:0000256" key="1">
    <source>
        <dbReference type="ARBA" id="ARBA00022741"/>
    </source>
</evidence>
<evidence type="ECO:0000259" key="10">
    <source>
        <dbReference type="Pfam" id="PF00580"/>
    </source>
</evidence>
<reference evidence="12 13" key="1">
    <citation type="submission" date="2018-02" db="EMBL/GenBank/DDBJ databases">
        <title>novel marine gammaproteobacteria from coastal saline agro ecosystem.</title>
        <authorList>
            <person name="Krishnan R."/>
            <person name="Ramesh Kumar N."/>
        </authorList>
    </citation>
    <scope>NUCLEOTIDE SEQUENCE [LARGE SCALE GENOMIC DNA]</scope>
    <source>
        <strain evidence="12 13">228</strain>
    </source>
</reference>
<dbReference type="Pfam" id="PF00580">
    <property type="entry name" value="UvrD-helicase"/>
    <property type="match status" value="1"/>
</dbReference>
<gene>
    <name evidence="12" type="ORF">C4K68_22465</name>
</gene>
<name>A0A2S5KL64_9PROT</name>
<keyword evidence="4" id="KW-0067">ATP-binding</keyword>
<keyword evidence="1" id="KW-0547">Nucleotide-binding</keyword>
<evidence type="ECO:0000256" key="9">
    <source>
        <dbReference type="SAM" id="MobiDB-lite"/>
    </source>
</evidence>
<dbReference type="OrthoDB" id="5318045at2"/>
<evidence type="ECO:0000259" key="11">
    <source>
        <dbReference type="Pfam" id="PF13361"/>
    </source>
</evidence>
<feature type="domain" description="UvrD-like helicase C-terminal" evidence="11">
    <location>
        <begin position="378"/>
        <end position="496"/>
    </location>
</feature>
<dbReference type="GO" id="GO:0016887">
    <property type="term" value="F:ATP hydrolysis activity"/>
    <property type="evidence" value="ECO:0007669"/>
    <property type="project" value="RHEA"/>
</dbReference>
<dbReference type="PANTHER" id="PTHR11070">
    <property type="entry name" value="UVRD / RECB / PCRA DNA HELICASE FAMILY MEMBER"/>
    <property type="match status" value="1"/>
</dbReference>
<dbReference type="SUPFAM" id="SSF52540">
    <property type="entry name" value="P-loop containing nucleoside triphosphate hydrolases"/>
    <property type="match status" value="1"/>
</dbReference>
<dbReference type="InterPro" id="IPR000212">
    <property type="entry name" value="DNA_helicase_UvrD/REP"/>
</dbReference>
<evidence type="ECO:0000256" key="5">
    <source>
        <dbReference type="ARBA" id="ARBA00023235"/>
    </source>
</evidence>
<feature type="domain" description="UvrD-like helicase ATP-binding" evidence="10">
    <location>
        <begin position="22"/>
        <end position="269"/>
    </location>
</feature>
<dbReference type="GO" id="GO:0043138">
    <property type="term" value="F:3'-5' DNA helicase activity"/>
    <property type="evidence" value="ECO:0007669"/>
    <property type="project" value="UniProtKB-EC"/>
</dbReference>
<evidence type="ECO:0000256" key="2">
    <source>
        <dbReference type="ARBA" id="ARBA00022801"/>
    </source>
</evidence>
<dbReference type="AlphaFoldDB" id="A0A2S5KL64"/>
<protein>
    <recommendedName>
        <fullName evidence="7">DNA 3'-5' helicase</fullName>
        <ecNumber evidence="7">5.6.2.4</ecNumber>
    </recommendedName>
</protein>
<evidence type="ECO:0000313" key="13">
    <source>
        <dbReference type="Proteomes" id="UP000238196"/>
    </source>
</evidence>
<evidence type="ECO:0000256" key="6">
    <source>
        <dbReference type="ARBA" id="ARBA00034617"/>
    </source>
</evidence>
<keyword evidence="2" id="KW-0378">Hydrolase</keyword>
<organism evidence="12 13">
    <name type="scientific">Proteobacteria bacterium 228</name>
    <dbReference type="NCBI Taxonomy" id="2083153"/>
    <lineage>
        <taxon>Bacteria</taxon>
        <taxon>Pseudomonadati</taxon>
        <taxon>Pseudomonadota</taxon>
    </lineage>
</organism>
<feature type="compositionally biased region" description="Low complexity" evidence="9">
    <location>
        <begin position="543"/>
        <end position="557"/>
    </location>
</feature>
<evidence type="ECO:0000256" key="3">
    <source>
        <dbReference type="ARBA" id="ARBA00022806"/>
    </source>
</evidence>
<dbReference type="Gene3D" id="3.40.50.300">
    <property type="entry name" value="P-loop containing nucleotide triphosphate hydrolases"/>
    <property type="match status" value="2"/>
</dbReference>
<dbReference type="Pfam" id="PF13361">
    <property type="entry name" value="UvrD_C"/>
    <property type="match status" value="1"/>
</dbReference>
<dbReference type="InterPro" id="IPR014016">
    <property type="entry name" value="UvrD-like_ATP-bd"/>
</dbReference>
<dbReference type="InterPro" id="IPR027417">
    <property type="entry name" value="P-loop_NTPase"/>
</dbReference>
<sequence>MDMTRQLSEQQQLAADTILGMRHTPSRLAVQAGPGSGKTTLVEHTTKIARDTEFVYIVYTAAMKEEARKRMPSNVKVMTGHGLSYPFAMKRFSDLEARTNRRWSPRSIKDFFEADIQPIRHGTIYLSHWQQIRWIQNALNKYMFSDGQTLKSGMIVSTMPKDLYLAHKEGKLDEGVLKSLCESIGKHCLTLWKEMTQINSELPLPHDAYLKVWCQSNPTIGRPGAIIIMDEFQDSNPAILGAVKQQVDRSTAGIGDPYQSIFAWRGASNAFGEWECDSTQYLTQSYRYGQELADVANTIIRPLNPPNEFVLRGLGRTTDIYTTLKHHTYENTHAILTRTNAELAAQLMGHYARTGQAGHVVGGVSEIKELVYGVEALRSQQQPRHRELADFKSYQELVEYTASSQDPEMKKLVELTETYSTEKLLQVFAQAEKTGISAPLCLSTAHRAKGLEFPHVTIGSDFKELAELSSNNRDDIQERLLQYVACTRAMHSLDVSQAPGMATYLQNGGTTEKKSDPQLSAPVPDSPPIHFIVDPVDIESPHPDTTSPSTSEPTVSLTLDSPIPASLFETEAMTSFARSLVPLQRFIYATDIHAAIVMPLDTQDGPDNQSTCVLKNDQGFKIVKQHDWEQSHFATARLLLAMANHEDRATARIHDIGNAVQVIMRMYSEFLNGDLDNKIQRRTRANNMLNLINEATPLPHDRRPLVFFPNCNTVLTHGQVENMVMSYFGVAQELSAVTMPHSEVATLIAAYQHNNEQPIPRDYTHFVSDPSIGNLTRSVIAAHTTVQPELEQLTIMLMDMQPKTELESPPILHKPTGLTMDDLKQFTTMHSWLRIQSIYPEMDKKTFQIYYDRTRQVEHFLSAVERRGLFPAATKIKQGCEAILGKLSLLDQYTSTTYRNSIGLNIDESTLRSHGPG</sequence>
<dbReference type="PANTHER" id="PTHR11070:SF30">
    <property type="entry name" value="F-BOX DNA HELICASE 1"/>
    <property type="match status" value="1"/>
</dbReference>
<dbReference type="GO" id="GO:0005524">
    <property type="term" value="F:ATP binding"/>
    <property type="evidence" value="ECO:0007669"/>
    <property type="project" value="UniProtKB-KW"/>
</dbReference>
<keyword evidence="3" id="KW-0347">Helicase</keyword>
<proteinExistence type="predicted"/>
<dbReference type="GO" id="GO:0000725">
    <property type="term" value="P:recombinational repair"/>
    <property type="evidence" value="ECO:0007669"/>
    <property type="project" value="TreeGrafter"/>
</dbReference>
<dbReference type="Gene3D" id="1.10.486.10">
    <property type="entry name" value="PCRA, domain 4"/>
    <property type="match status" value="1"/>
</dbReference>
<comment type="caution">
    <text evidence="12">The sequence shown here is derived from an EMBL/GenBank/DDBJ whole genome shotgun (WGS) entry which is preliminary data.</text>
</comment>
<accession>A0A2S5KL64</accession>
<comment type="catalytic activity">
    <reaction evidence="6">
        <text>Couples ATP hydrolysis with the unwinding of duplex DNA by translocating in the 3'-5' direction.</text>
        <dbReference type="EC" id="5.6.2.4"/>
    </reaction>
</comment>
<dbReference type="EC" id="5.6.2.4" evidence="7"/>